<evidence type="ECO:0000256" key="1">
    <source>
        <dbReference type="SAM" id="MobiDB-lite"/>
    </source>
</evidence>
<sequence length="73" mass="7343">MSILSKLMGTAQQTAGRGRRVGGRPATGRRTTGTGRTAGGTARMARGTTSRGRAGAPAAGGLGKLLSSFAKRR</sequence>
<dbReference type="Proteomes" id="UP000580718">
    <property type="component" value="Unassembled WGS sequence"/>
</dbReference>
<proteinExistence type="predicted"/>
<protein>
    <submittedName>
        <fullName evidence="3">Uncharacterized protein</fullName>
    </submittedName>
</protein>
<dbReference type="EMBL" id="QKNV01000092">
    <property type="protein sequence ID" value="PZA21401.1"/>
    <property type="molecule type" value="Genomic_DNA"/>
</dbReference>
<reference evidence="3 4" key="1">
    <citation type="submission" date="2018-06" db="EMBL/GenBank/DDBJ databases">
        <title>Draft genome sequence of Modestobacter versicolor CP153-2.</title>
        <authorList>
            <person name="Gundlapally S.R."/>
        </authorList>
    </citation>
    <scope>NUCLEOTIDE SEQUENCE [LARGE SCALE GENOMIC DNA]</scope>
    <source>
        <strain evidence="3 4">CP153-2</strain>
    </source>
</reference>
<evidence type="ECO:0000313" key="5">
    <source>
        <dbReference type="Proteomes" id="UP000580718"/>
    </source>
</evidence>
<dbReference type="RefSeq" id="WP_110552246.1">
    <property type="nucleotide sequence ID" value="NZ_JACIBU010000001.1"/>
</dbReference>
<accession>A0A323V9U6</accession>
<evidence type="ECO:0000313" key="3">
    <source>
        <dbReference type="EMBL" id="PZA21401.1"/>
    </source>
</evidence>
<evidence type="ECO:0000313" key="4">
    <source>
        <dbReference type="Proteomes" id="UP000247602"/>
    </source>
</evidence>
<dbReference type="AlphaFoldDB" id="A0A323V9U6"/>
<name>A0A323V9U6_9ACTN</name>
<evidence type="ECO:0000313" key="2">
    <source>
        <dbReference type="EMBL" id="MBB3676803.1"/>
    </source>
</evidence>
<keyword evidence="4" id="KW-1185">Reference proteome</keyword>
<organism evidence="3 4">
    <name type="scientific">Modestobacter versicolor</name>
    <dbReference type="NCBI Taxonomy" id="429133"/>
    <lineage>
        <taxon>Bacteria</taxon>
        <taxon>Bacillati</taxon>
        <taxon>Actinomycetota</taxon>
        <taxon>Actinomycetes</taxon>
        <taxon>Geodermatophilales</taxon>
        <taxon>Geodermatophilaceae</taxon>
        <taxon>Modestobacter</taxon>
    </lineage>
</organism>
<feature type="compositionally biased region" description="Low complexity" evidence="1">
    <location>
        <begin position="23"/>
        <end position="57"/>
    </location>
</feature>
<comment type="caution">
    <text evidence="3">The sequence shown here is derived from an EMBL/GenBank/DDBJ whole genome shotgun (WGS) entry which is preliminary data.</text>
</comment>
<feature type="region of interest" description="Disordered" evidence="1">
    <location>
        <begin position="1"/>
        <end position="73"/>
    </location>
</feature>
<reference evidence="2 5" key="2">
    <citation type="submission" date="2020-08" db="EMBL/GenBank/DDBJ databases">
        <title>Sequencing the genomes of 1000 actinobacteria strains.</title>
        <authorList>
            <person name="Klenk H.-P."/>
        </authorList>
    </citation>
    <scope>NUCLEOTIDE SEQUENCE [LARGE SCALE GENOMIC DNA]</scope>
    <source>
        <strain evidence="2 5">DSM 16678</strain>
    </source>
</reference>
<gene>
    <name evidence="3" type="ORF">DMO24_10530</name>
    <name evidence="2" type="ORF">FHX36_002538</name>
</gene>
<dbReference type="EMBL" id="JACIBU010000001">
    <property type="protein sequence ID" value="MBB3676803.1"/>
    <property type="molecule type" value="Genomic_DNA"/>
</dbReference>
<dbReference type="Proteomes" id="UP000247602">
    <property type="component" value="Unassembled WGS sequence"/>
</dbReference>